<evidence type="ECO:0000256" key="2">
    <source>
        <dbReference type="ARBA" id="ARBA00009457"/>
    </source>
</evidence>
<organism evidence="9 10">
    <name type="scientific">Rhypophila decipiens</name>
    <dbReference type="NCBI Taxonomy" id="261697"/>
    <lineage>
        <taxon>Eukaryota</taxon>
        <taxon>Fungi</taxon>
        <taxon>Dikarya</taxon>
        <taxon>Ascomycota</taxon>
        <taxon>Pezizomycotina</taxon>
        <taxon>Sordariomycetes</taxon>
        <taxon>Sordariomycetidae</taxon>
        <taxon>Sordariales</taxon>
        <taxon>Naviculisporaceae</taxon>
        <taxon>Rhypophila</taxon>
    </lineage>
</organism>
<name>A0AAN7BBF3_9PEZI</name>
<dbReference type="InterPro" id="IPR005045">
    <property type="entry name" value="CDC50/LEM3_fam"/>
</dbReference>
<keyword evidence="4 8" id="KW-1133">Transmembrane helix</keyword>
<evidence type="ECO:0000256" key="7">
    <source>
        <dbReference type="SAM" id="MobiDB-lite"/>
    </source>
</evidence>
<feature type="region of interest" description="Disordered" evidence="7">
    <location>
        <begin position="1"/>
        <end position="33"/>
    </location>
</feature>
<dbReference type="GO" id="GO:0005783">
    <property type="term" value="C:endoplasmic reticulum"/>
    <property type="evidence" value="ECO:0007669"/>
    <property type="project" value="TreeGrafter"/>
</dbReference>
<dbReference type="GO" id="GO:0005886">
    <property type="term" value="C:plasma membrane"/>
    <property type="evidence" value="ECO:0007669"/>
    <property type="project" value="TreeGrafter"/>
</dbReference>
<dbReference type="GO" id="GO:0005794">
    <property type="term" value="C:Golgi apparatus"/>
    <property type="evidence" value="ECO:0007669"/>
    <property type="project" value="TreeGrafter"/>
</dbReference>
<evidence type="ECO:0000313" key="10">
    <source>
        <dbReference type="Proteomes" id="UP001301769"/>
    </source>
</evidence>
<keyword evidence="5 6" id="KW-0472">Membrane</keyword>
<dbReference type="Pfam" id="PF03381">
    <property type="entry name" value="CDC50"/>
    <property type="match status" value="1"/>
</dbReference>
<comment type="caution">
    <text evidence="9">The sequence shown here is derived from an EMBL/GenBank/DDBJ whole genome shotgun (WGS) entry which is preliminary data.</text>
</comment>
<gene>
    <name evidence="9" type="ORF">QBC37DRAFT_277842</name>
</gene>
<accession>A0AAN7BBF3</accession>
<reference evidence="9" key="1">
    <citation type="journal article" date="2023" name="Mol. Phylogenet. Evol.">
        <title>Genome-scale phylogeny and comparative genomics of the fungal order Sordariales.</title>
        <authorList>
            <person name="Hensen N."/>
            <person name="Bonometti L."/>
            <person name="Westerberg I."/>
            <person name="Brannstrom I.O."/>
            <person name="Guillou S."/>
            <person name="Cros-Aarteil S."/>
            <person name="Calhoun S."/>
            <person name="Haridas S."/>
            <person name="Kuo A."/>
            <person name="Mondo S."/>
            <person name="Pangilinan J."/>
            <person name="Riley R."/>
            <person name="LaButti K."/>
            <person name="Andreopoulos B."/>
            <person name="Lipzen A."/>
            <person name="Chen C."/>
            <person name="Yan M."/>
            <person name="Daum C."/>
            <person name="Ng V."/>
            <person name="Clum A."/>
            <person name="Steindorff A."/>
            <person name="Ohm R.A."/>
            <person name="Martin F."/>
            <person name="Silar P."/>
            <person name="Natvig D.O."/>
            <person name="Lalanne C."/>
            <person name="Gautier V."/>
            <person name="Ament-Velasquez S.L."/>
            <person name="Kruys A."/>
            <person name="Hutchinson M.I."/>
            <person name="Powell A.J."/>
            <person name="Barry K."/>
            <person name="Miller A.N."/>
            <person name="Grigoriev I.V."/>
            <person name="Debuchy R."/>
            <person name="Gladieux P."/>
            <person name="Hiltunen Thoren M."/>
            <person name="Johannesson H."/>
        </authorList>
    </citation>
    <scope>NUCLEOTIDE SEQUENCE</scope>
    <source>
        <strain evidence="9">PSN293</strain>
    </source>
</reference>
<dbReference type="PANTHER" id="PTHR10926">
    <property type="entry name" value="CELL CYCLE CONTROL PROTEIN 50"/>
    <property type="match status" value="1"/>
</dbReference>
<comment type="subcellular location">
    <subcellularLocation>
        <location evidence="1">Membrane</location>
        <topology evidence="1">Multi-pass membrane protein</topology>
    </subcellularLocation>
</comment>
<proteinExistence type="inferred from homology"/>
<evidence type="ECO:0000256" key="3">
    <source>
        <dbReference type="ARBA" id="ARBA00022692"/>
    </source>
</evidence>
<comment type="similarity">
    <text evidence="2 6">Belongs to the CDC50/LEM3 family.</text>
</comment>
<dbReference type="GO" id="GO:0045332">
    <property type="term" value="P:phospholipid translocation"/>
    <property type="evidence" value="ECO:0007669"/>
    <property type="project" value="UniProtKB-UniRule"/>
</dbReference>
<keyword evidence="3 8" id="KW-0812">Transmembrane</keyword>
<dbReference type="EMBL" id="MU858062">
    <property type="protein sequence ID" value="KAK4217147.1"/>
    <property type="molecule type" value="Genomic_DNA"/>
</dbReference>
<reference evidence="9" key="2">
    <citation type="submission" date="2023-05" db="EMBL/GenBank/DDBJ databases">
        <authorList>
            <consortium name="Lawrence Berkeley National Laboratory"/>
            <person name="Steindorff A."/>
            <person name="Hensen N."/>
            <person name="Bonometti L."/>
            <person name="Westerberg I."/>
            <person name="Brannstrom I.O."/>
            <person name="Guillou S."/>
            <person name="Cros-Aarteil S."/>
            <person name="Calhoun S."/>
            <person name="Haridas S."/>
            <person name="Kuo A."/>
            <person name="Mondo S."/>
            <person name="Pangilinan J."/>
            <person name="Riley R."/>
            <person name="Labutti K."/>
            <person name="Andreopoulos B."/>
            <person name="Lipzen A."/>
            <person name="Chen C."/>
            <person name="Yanf M."/>
            <person name="Daum C."/>
            <person name="Ng V."/>
            <person name="Clum A."/>
            <person name="Ohm R."/>
            <person name="Martin F."/>
            <person name="Silar P."/>
            <person name="Natvig D."/>
            <person name="Lalanne C."/>
            <person name="Gautier V."/>
            <person name="Ament-Velasquez S.L."/>
            <person name="Kruys A."/>
            <person name="Hutchinson M.I."/>
            <person name="Powell A.J."/>
            <person name="Barry K."/>
            <person name="Miller A.N."/>
            <person name="Grigoriev I.V."/>
            <person name="Debuchy R."/>
            <person name="Gladieux P."/>
            <person name="Thoren M.H."/>
            <person name="Johannesson H."/>
        </authorList>
    </citation>
    <scope>NUCLEOTIDE SEQUENCE</scope>
    <source>
        <strain evidence="9">PSN293</strain>
    </source>
</reference>
<dbReference type="AlphaFoldDB" id="A0AAN7BBF3"/>
<protein>
    <submittedName>
        <fullName evidence="9">Uncharacterized protein</fullName>
    </submittedName>
</protein>
<feature type="transmembrane region" description="Helical" evidence="8">
    <location>
        <begin position="370"/>
        <end position="396"/>
    </location>
</feature>
<evidence type="ECO:0000256" key="6">
    <source>
        <dbReference type="PIRNR" id="PIRNR015840"/>
    </source>
</evidence>
<sequence length="424" mass="48186">MAPRRRRGAGSDSDRDDPTPEVNDGPKNRPPNTAFRQQRMRAWQCVLTPKLIVTVFSILAALYLGFGAYLTYLTYTVRDLTIDYTECSRNAPNGPLELMPEELIKSHFSNSANPNFDPRQATWNRTEKEIGYQFKNGDLTQPSYTANRNVCTIEFNIPEPLQPPVTFYYHLENFYQNHRRYVQSFNAKQLLGEAVGLDVLNGSNCDPLSHDPTNGTKIIYPCGIIANSMFNDTFTSPVLLAVANSPDPQRPYEMKNNSDISWPGLKDLYGATKYNYDEITPPPNWNETYRLGWNASLPPPDLSQWQGFQNWMMLAAAPNFYKLYQRNDDDVMETGRYRIEIVDNFDTVVYSGRKSFVITTISAMGSRNQWPGIIFLIVGGICLILDVYFILSFFLWKPRKLGDPSYLSWNQPSAAGQPHATGAS</sequence>
<evidence type="ECO:0000313" key="9">
    <source>
        <dbReference type="EMBL" id="KAK4217147.1"/>
    </source>
</evidence>
<feature type="transmembrane region" description="Helical" evidence="8">
    <location>
        <begin position="51"/>
        <end position="72"/>
    </location>
</feature>
<dbReference type="Proteomes" id="UP001301769">
    <property type="component" value="Unassembled WGS sequence"/>
</dbReference>
<keyword evidence="10" id="KW-1185">Reference proteome</keyword>
<dbReference type="PIRSF" id="PIRSF015840">
    <property type="entry name" value="DUF284_TM_euk"/>
    <property type="match status" value="1"/>
</dbReference>
<evidence type="ECO:0000256" key="1">
    <source>
        <dbReference type="ARBA" id="ARBA00004141"/>
    </source>
</evidence>
<evidence type="ECO:0000256" key="5">
    <source>
        <dbReference type="ARBA" id="ARBA00023136"/>
    </source>
</evidence>
<dbReference type="PANTHER" id="PTHR10926:SF0">
    <property type="entry name" value="CDC50, ISOFORM A"/>
    <property type="match status" value="1"/>
</dbReference>
<evidence type="ECO:0000256" key="8">
    <source>
        <dbReference type="SAM" id="Phobius"/>
    </source>
</evidence>
<evidence type="ECO:0000256" key="4">
    <source>
        <dbReference type="ARBA" id="ARBA00022989"/>
    </source>
</evidence>